<feature type="chain" id="PRO_5045644532" evidence="2">
    <location>
        <begin position="24"/>
        <end position="191"/>
    </location>
</feature>
<feature type="region of interest" description="Disordered" evidence="1">
    <location>
        <begin position="134"/>
        <end position="153"/>
    </location>
</feature>
<keyword evidence="2" id="KW-0732">Signal</keyword>
<dbReference type="EMBL" id="JAIQUM010000103">
    <property type="protein sequence ID" value="MBZ5753355.1"/>
    <property type="molecule type" value="Genomic_DNA"/>
</dbReference>
<accession>A0ABS7UZM5</accession>
<proteinExistence type="predicted"/>
<reference evidence="3" key="1">
    <citation type="submission" date="2024-05" db="EMBL/GenBank/DDBJ databases">
        <title>Metabacillus sp. nov., isolated from the rhizosphere soil of tomato plants.</title>
        <authorList>
            <person name="Ma R."/>
        </authorList>
    </citation>
    <scope>NUCLEOTIDE SEQUENCE</scope>
    <source>
        <strain evidence="3">DBTR6</strain>
    </source>
</reference>
<dbReference type="Pfam" id="PF14042">
    <property type="entry name" value="DUF4247"/>
    <property type="match status" value="1"/>
</dbReference>
<evidence type="ECO:0000256" key="1">
    <source>
        <dbReference type="SAM" id="MobiDB-lite"/>
    </source>
</evidence>
<dbReference type="InterPro" id="IPR025341">
    <property type="entry name" value="DUF4247"/>
</dbReference>
<dbReference type="Proteomes" id="UP001165287">
    <property type="component" value="Unassembled WGS sequence"/>
</dbReference>
<organism evidence="3 4">
    <name type="scientific">Metabacillus rhizolycopersici</name>
    <dbReference type="NCBI Taxonomy" id="2875709"/>
    <lineage>
        <taxon>Bacteria</taxon>
        <taxon>Bacillati</taxon>
        <taxon>Bacillota</taxon>
        <taxon>Bacilli</taxon>
        <taxon>Bacillales</taxon>
        <taxon>Bacillaceae</taxon>
        <taxon>Metabacillus</taxon>
    </lineage>
</organism>
<feature type="signal peptide" evidence="2">
    <location>
        <begin position="1"/>
        <end position="23"/>
    </location>
</feature>
<evidence type="ECO:0000313" key="4">
    <source>
        <dbReference type="Proteomes" id="UP001165287"/>
    </source>
</evidence>
<gene>
    <name evidence="3" type="ORF">K9V48_24790</name>
</gene>
<feature type="region of interest" description="Disordered" evidence="1">
    <location>
        <begin position="168"/>
        <end position="191"/>
    </location>
</feature>
<sequence>MQRKIVPFWIMGILFLLSGCSSALDTVDRLYPMHDLVYDETGNTSKIFRAYQSSISKVTKAISNEEEPMKLSSSDKRIVLVYDDYLVQIYQDIQNPDDALVEVSDEKFVKQNYTTDYFSTYGIADAAEEAYDMDLDDHDDSGSSSSGSSSGSHYSGYVGNSGYVKNTGTPSVRFGSNISNSARGGGPGAGK</sequence>
<evidence type="ECO:0000313" key="3">
    <source>
        <dbReference type="EMBL" id="MBZ5753355.1"/>
    </source>
</evidence>
<comment type="caution">
    <text evidence="3">The sequence shown here is derived from an EMBL/GenBank/DDBJ whole genome shotgun (WGS) entry which is preliminary data.</text>
</comment>
<evidence type="ECO:0000256" key="2">
    <source>
        <dbReference type="SAM" id="SignalP"/>
    </source>
</evidence>
<dbReference type="PROSITE" id="PS51257">
    <property type="entry name" value="PROKAR_LIPOPROTEIN"/>
    <property type="match status" value="1"/>
</dbReference>
<name>A0ABS7UZM5_9BACI</name>
<feature type="compositionally biased region" description="Low complexity" evidence="1">
    <location>
        <begin position="142"/>
        <end position="153"/>
    </location>
</feature>
<protein>
    <submittedName>
        <fullName evidence="3">DUF4247 domain-containing protein</fullName>
    </submittedName>
</protein>
<keyword evidence="4" id="KW-1185">Reference proteome</keyword>
<feature type="compositionally biased region" description="Polar residues" evidence="1">
    <location>
        <begin position="168"/>
        <end position="182"/>
    </location>
</feature>
<dbReference type="RefSeq" id="WP_224141782.1">
    <property type="nucleotide sequence ID" value="NZ_JAIQUM010000103.1"/>
</dbReference>